<comment type="caution">
    <text evidence="2">The sequence shown here is derived from an EMBL/GenBank/DDBJ whole genome shotgun (WGS) entry which is preliminary data.</text>
</comment>
<keyword evidence="3" id="KW-1185">Reference proteome</keyword>
<protein>
    <submittedName>
        <fullName evidence="2">Uncharacterized protein</fullName>
    </submittedName>
</protein>
<sequence length="67" mass="6909">MIAAAGGAFRRPVAPPDKSFAPGVVCAKGSADFGLPVGLLRATRGNVAVRKGQKEQGQEPENCEDLT</sequence>
<gene>
    <name evidence="2" type="ORF">GCM10011358_26780</name>
</gene>
<proteinExistence type="predicted"/>
<feature type="region of interest" description="Disordered" evidence="1">
    <location>
        <begin position="48"/>
        <end position="67"/>
    </location>
</feature>
<dbReference type="Proteomes" id="UP000617355">
    <property type="component" value="Unassembled WGS sequence"/>
</dbReference>
<name>A0ABQ1QQX9_9RHOB</name>
<reference evidence="3" key="1">
    <citation type="journal article" date="2019" name="Int. J. Syst. Evol. Microbiol.">
        <title>The Global Catalogue of Microorganisms (GCM) 10K type strain sequencing project: providing services to taxonomists for standard genome sequencing and annotation.</title>
        <authorList>
            <consortium name="The Broad Institute Genomics Platform"/>
            <consortium name="The Broad Institute Genome Sequencing Center for Infectious Disease"/>
            <person name="Wu L."/>
            <person name="Ma J."/>
        </authorList>
    </citation>
    <scope>NUCLEOTIDE SEQUENCE [LARGE SCALE GENOMIC DNA]</scope>
    <source>
        <strain evidence="3">CGMCC 1.12922</strain>
    </source>
</reference>
<evidence type="ECO:0000256" key="1">
    <source>
        <dbReference type="SAM" id="MobiDB-lite"/>
    </source>
</evidence>
<evidence type="ECO:0000313" key="3">
    <source>
        <dbReference type="Proteomes" id="UP000617355"/>
    </source>
</evidence>
<organism evidence="2 3">
    <name type="scientific">Sinisalibacter lacisalsi</name>
    <dbReference type="NCBI Taxonomy" id="1526570"/>
    <lineage>
        <taxon>Bacteria</taxon>
        <taxon>Pseudomonadati</taxon>
        <taxon>Pseudomonadota</taxon>
        <taxon>Alphaproteobacteria</taxon>
        <taxon>Rhodobacterales</taxon>
        <taxon>Roseobacteraceae</taxon>
        <taxon>Sinisalibacter</taxon>
    </lineage>
</organism>
<accession>A0ABQ1QQX9</accession>
<dbReference type="EMBL" id="BMGI01000004">
    <property type="protein sequence ID" value="GGD41557.1"/>
    <property type="molecule type" value="Genomic_DNA"/>
</dbReference>
<evidence type="ECO:0000313" key="2">
    <source>
        <dbReference type="EMBL" id="GGD41557.1"/>
    </source>
</evidence>